<organism evidence="2 3">
    <name type="scientific">Mesorhizobium alhagi CCNWXJ12-2</name>
    <dbReference type="NCBI Taxonomy" id="1107882"/>
    <lineage>
        <taxon>Bacteria</taxon>
        <taxon>Pseudomonadati</taxon>
        <taxon>Pseudomonadota</taxon>
        <taxon>Alphaproteobacteria</taxon>
        <taxon>Hyphomicrobiales</taxon>
        <taxon>Phyllobacteriaceae</taxon>
        <taxon>Allomesorhizobium</taxon>
    </lineage>
</organism>
<name>H0HQV5_9HYPH</name>
<dbReference type="EMBL" id="AHAM01000096">
    <property type="protein sequence ID" value="EHK56919.1"/>
    <property type="molecule type" value="Genomic_DNA"/>
</dbReference>
<feature type="region of interest" description="Disordered" evidence="1">
    <location>
        <begin position="390"/>
        <end position="409"/>
    </location>
</feature>
<reference evidence="2 3" key="1">
    <citation type="journal article" date="2012" name="J. Bacteriol.">
        <title>Draft Genome Sequence of Mesorhizobium alhagi CCNWXJ12-2T, a Novel Salt-Resistant Species Isolated from the Desert of Northwestern China.</title>
        <authorList>
            <person name="Zhou M."/>
            <person name="Chen W."/>
            <person name="Chen H."/>
            <person name="Wei G."/>
        </authorList>
    </citation>
    <scope>NUCLEOTIDE SEQUENCE [LARGE SCALE GENOMIC DNA]</scope>
    <source>
        <strain evidence="2 3">CCNWXJ12-2</strain>
    </source>
</reference>
<dbReference type="PATRIC" id="fig|1107882.3.peg.2483"/>
<protein>
    <recommendedName>
        <fullName evidence="4">Helix-turn-helix domain-containing protein</fullName>
    </recommendedName>
</protein>
<dbReference type="RefSeq" id="WP_008836165.1">
    <property type="nucleotide sequence ID" value="NZ_AHAM01000096.1"/>
</dbReference>
<evidence type="ECO:0000313" key="3">
    <source>
        <dbReference type="Proteomes" id="UP000003250"/>
    </source>
</evidence>
<dbReference type="OrthoDB" id="7864318at2"/>
<feature type="region of interest" description="Disordered" evidence="1">
    <location>
        <begin position="106"/>
        <end position="173"/>
    </location>
</feature>
<dbReference type="Proteomes" id="UP000003250">
    <property type="component" value="Unassembled WGS sequence"/>
</dbReference>
<evidence type="ECO:0000313" key="2">
    <source>
        <dbReference type="EMBL" id="EHK56919.1"/>
    </source>
</evidence>
<accession>H0HQV5</accession>
<dbReference type="AlphaFoldDB" id="H0HQV5"/>
<evidence type="ECO:0000256" key="1">
    <source>
        <dbReference type="SAM" id="MobiDB-lite"/>
    </source>
</evidence>
<evidence type="ECO:0008006" key="4">
    <source>
        <dbReference type="Google" id="ProtNLM"/>
    </source>
</evidence>
<keyword evidence="3" id="KW-1185">Reference proteome</keyword>
<proteinExistence type="predicted"/>
<dbReference type="Gene3D" id="1.10.10.10">
    <property type="entry name" value="Winged helix-like DNA-binding domain superfamily/Winged helix DNA-binding domain"/>
    <property type="match status" value="1"/>
</dbReference>
<feature type="compositionally biased region" description="Basic and acidic residues" evidence="1">
    <location>
        <begin position="155"/>
        <end position="173"/>
    </location>
</feature>
<dbReference type="InterPro" id="IPR036388">
    <property type="entry name" value="WH-like_DNA-bd_sf"/>
</dbReference>
<gene>
    <name evidence="2" type="ORF">MAXJ12_12677</name>
</gene>
<sequence>MSAFLLGTGFRADMGTCIRKLVLLKLIDACEDDGTRIFPAIATVARAAQCSDRQVQREIKAFLDIGLLSLVRAGGQGRRSTNEYALDLDVLSAISKAGWDAYAAERGLNPKGDTQSPLDEDAKGDKTGPNRVTPETPKGDNGSPPTPPDPSLDPSIEREREREDGEENPKRVEARGWALLKDWPGFAGMPKEPAMKVWRTMSAEDRDKAERRFPAWLALLKAQKKSHVPAPSTYFGQNLFDEVADPQEPEKPLFVDAAPFGPMWQGGRLKQLMQPPVQLPPPPSGFLRQMLERQDETGEAARRERQAKLGWPRVNVMHDRAASRQGVTVATALEPLAAMMEAVPVTSDTFEAWRLEHELRGWPWLPDPGRQPVVYFPVGGPGALSAFEQAVKQGNEGNTDDGGQRQAAE</sequence>